<comment type="similarity">
    <text evidence="2">Belongs to the MS4A family.</text>
</comment>
<name>A0AAQ4P1M5_GASAC</name>
<dbReference type="PANTHER" id="PTHR23320">
    <property type="entry name" value="MEMBRANE-SPANNING 4-DOMAINS SUBFAMILY A MS4A -RELATED"/>
    <property type="match status" value="1"/>
</dbReference>
<protein>
    <submittedName>
        <fullName evidence="7">Uncharacterized protein</fullName>
    </submittedName>
</protein>
<sequence length="237" mass="25048">MSVALVRDEGVTVVTVATDSKSMLPPLCRILKTLCCSGSTGLMERDVTAALGTMQVMVGLFNIGLGPGRPYMQPDSLTFTGAAYWLGGVVMSQCSVNISGCYVGFAVLVNIVGSISAVVGIVQSSVDLAAAPAAGMCDGYTAELHNDNCIYVAQYFQVSAPSCFRLTSFFFISCACQRLLTGLDVTLIVLAVLHLCVSISFAVLGIKALVNRETEEVDKDDEDQHLMKEALLTNPAA</sequence>
<evidence type="ECO:0000256" key="3">
    <source>
        <dbReference type="ARBA" id="ARBA00022692"/>
    </source>
</evidence>
<dbReference type="Ensembl" id="ENSGACT00000073802.1">
    <property type="protein sequence ID" value="ENSGACP00000032622.1"/>
    <property type="gene ID" value="ENSGACG00000036983.1"/>
</dbReference>
<feature type="transmembrane region" description="Helical" evidence="6">
    <location>
        <begin position="101"/>
        <end position="122"/>
    </location>
</feature>
<evidence type="ECO:0000256" key="2">
    <source>
        <dbReference type="ARBA" id="ARBA00009565"/>
    </source>
</evidence>
<reference evidence="7" key="3">
    <citation type="submission" date="2025-09" db="UniProtKB">
        <authorList>
            <consortium name="Ensembl"/>
        </authorList>
    </citation>
    <scope>IDENTIFICATION</scope>
</reference>
<evidence type="ECO:0000313" key="7">
    <source>
        <dbReference type="Ensembl" id="ENSGACP00000032622.1"/>
    </source>
</evidence>
<accession>A0AAQ4P1M5</accession>
<evidence type="ECO:0000313" key="8">
    <source>
        <dbReference type="Proteomes" id="UP000007635"/>
    </source>
</evidence>
<reference evidence="7 8" key="1">
    <citation type="journal article" date="2021" name="G3 (Bethesda)">
        <title>Improved contiguity of the threespine stickleback genome using long-read sequencing.</title>
        <authorList>
            <person name="Nath S."/>
            <person name="Shaw D.E."/>
            <person name="White M.A."/>
        </authorList>
    </citation>
    <scope>NUCLEOTIDE SEQUENCE [LARGE SCALE GENOMIC DNA]</scope>
    <source>
        <strain evidence="7 8">Lake Benthic</strain>
    </source>
</reference>
<organism evidence="7 8">
    <name type="scientific">Gasterosteus aculeatus aculeatus</name>
    <name type="common">three-spined stickleback</name>
    <dbReference type="NCBI Taxonomy" id="481459"/>
    <lineage>
        <taxon>Eukaryota</taxon>
        <taxon>Metazoa</taxon>
        <taxon>Chordata</taxon>
        <taxon>Craniata</taxon>
        <taxon>Vertebrata</taxon>
        <taxon>Euteleostomi</taxon>
        <taxon>Actinopterygii</taxon>
        <taxon>Neopterygii</taxon>
        <taxon>Teleostei</taxon>
        <taxon>Neoteleostei</taxon>
        <taxon>Acanthomorphata</taxon>
        <taxon>Eupercaria</taxon>
        <taxon>Perciformes</taxon>
        <taxon>Cottioidei</taxon>
        <taxon>Gasterosteales</taxon>
        <taxon>Gasterosteidae</taxon>
        <taxon>Gasterosteus</taxon>
    </lineage>
</organism>
<dbReference type="GO" id="GO:0016020">
    <property type="term" value="C:membrane"/>
    <property type="evidence" value="ECO:0007669"/>
    <property type="project" value="UniProtKB-SubCell"/>
</dbReference>
<dbReference type="Pfam" id="PF04103">
    <property type="entry name" value="CD20"/>
    <property type="match status" value="1"/>
</dbReference>
<dbReference type="GeneTree" id="ENSGT00510000051675"/>
<dbReference type="Proteomes" id="UP000007635">
    <property type="component" value="Chromosome XX"/>
</dbReference>
<dbReference type="InterPro" id="IPR030417">
    <property type="entry name" value="MS4A"/>
</dbReference>
<dbReference type="AlphaFoldDB" id="A0AAQ4P1M5"/>
<proteinExistence type="inferred from homology"/>
<evidence type="ECO:0000256" key="1">
    <source>
        <dbReference type="ARBA" id="ARBA00004141"/>
    </source>
</evidence>
<dbReference type="InterPro" id="IPR007237">
    <property type="entry name" value="CD20-like"/>
</dbReference>
<keyword evidence="5 6" id="KW-0472">Membrane</keyword>
<feature type="transmembrane region" description="Helical" evidence="6">
    <location>
        <begin position="187"/>
        <end position="210"/>
    </location>
</feature>
<dbReference type="PANTHER" id="PTHR23320:SF125">
    <property type="entry name" value="TRANSMEMBRANE PROTEIN 176L.1-RELATED"/>
    <property type="match status" value="1"/>
</dbReference>
<keyword evidence="4 6" id="KW-1133">Transmembrane helix</keyword>
<evidence type="ECO:0000256" key="6">
    <source>
        <dbReference type="SAM" id="Phobius"/>
    </source>
</evidence>
<keyword evidence="3 6" id="KW-0812">Transmembrane</keyword>
<evidence type="ECO:0000256" key="4">
    <source>
        <dbReference type="ARBA" id="ARBA00022989"/>
    </source>
</evidence>
<evidence type="ECO:0000256" key="5">
    <source>
        <dbReference type="ARBA" id="ARBA00023136"/>
    </source>
</evidence>
<reference evidence="7" key="2">
    <citation type="submission" date="2025-08" db="UniProtKB">
        <authorList>
            <consortium name="Ensembl"/>
        </authorList>
    </citation>
    <scope>IDENTIFICATION</scope>
</reference>
<comment type="subcellular location">
    <subcellularLocation>
        <location evidence="1">Membrane</location>
        <topology evidence="1">Multi-pass membrane protein</topology>
    </subcellularLocation>
</comment>
<keyword evidence="8" id="KW-1185">Reference proteome</keyword>